<evidence type="ECO:0000256" key="4">
    <source>
        <dbReference type="ARBA" id="ARBA00022691"/>
    </source>
</evidence>
<evidence type="ECO:0000256" key="2">
    <source>
        <dbReference type="ARBA" id="ARBA00022679"/>
    </source>
</evidence>
<dbReference type="EMBL" id="JADGIZ020000019">
    <property type="protein sequence ID" value="KAL2915977.1"/>
    <property type="molecule type" value="Genomic_DNA"/>
</dbReference>
<comment type="subcellular location">
    <subcellularLocation>
        <location evidence="5">Mitochondrion inner membrane</location>
        <topology evidence="5">Peripheral membrane protein</topology>
        <orientation evidence="5">Matrix side</orientation>
    </subcellularLocation>
</comment>
<evidence type="ECO:0000259" key="6">
    <source>
        <dbReference type="Pfam" id="PF08241"/>
    </source>
</evidence>
<dbReference type="PANTHER" id="PTHR43464">
    <property type="entry name" value="METHYLTRANSFERASE"/>
    <property type="match status" value="1"/>
</dbReference>
<feature type="binding site" evidence="5">
    <location>
        <position position="202"/>
    </location>
    <ligand>
        <name>Mg(2+)</name>
        <dbReference type="ChEBI" id="CHEBI:18420"/>
    </ligand>
</feature>
<dbReference type="InterPro" id="IPR013216">
    <property type="entry name" value="Methyltransf_11"/>
</dbReference>
<dbReference type="Proteomes" id="UP001527925">
    <property type="component" value="Unassembled WGS sequence"/>
</dbReference>
<keyword evidence="5" id="KW-0472">Membrane</keyword>
<dbReference type="SUPFAM" id="SSF53335">
    <property type="entry name" value="S-adenosyl-L-methionine-dependent methyltransferases"/>
    <property type="match status" value="1"/>
</dbReference>
<dbReference type="GO" id="GO:0032259">
    <property type="term" value="P:methylation"/>
    <property type="evidence" value="ECO:0007669"/>
    <property type="project" value="UniProtKB-KW"/>
</dbReference>
<dbReference type="NCBIfam" id="TIGR01983">
    <property type="entry name" value="UbiG"/>
    <property type="match status" value="1"/>
</dbReference>
<dbReference type="InterPro" id="IPR029063">
    <property type="entry name" value="SAM-dependent_MTases_sf"/>
</dbReference>
<feature type="binding site" evidence="5">
    <location>
        <position position="131"/>
    </location>
    <ligand>
        <name>S-adenosyl-L-methionine</name>
        <dbReference type="ChEBI" id="CHEBI:59789"/>
    </ligand>
</feature>
<dbReference type="CDD" id="cd02440">
    <property type="entry name" value="AdoMet_MTases"/>
    <property type="match status" value="1"/>
</dbReference>
<accession>A0ABR4N8Z5</accession>
<comment type="subunit">
    <text evidence="5">Component of a multi-subunit COQ enzyme complex, composed of at least COQ3, COQ4, COQ5, COQ6, COQ7 and COQ9.</text>
</comment>
<keyword evidence="4 5" id="KW-0949">S-adenosyl-L-methionine</keyword>
<name>A0ABR4N8Z5_9FUNG</name>
<keyword evidence="5" id="KW-0479">Metal-binding</keyword>
<keyword evidence="5" id="KW-0496">Mitochondrion</keyword>
<comment type="function">
    <text evidence="5">O-methyltransferase required for two non-consecutive steps during ubiquinone biosynthesis. Catalyzes the 2 O-methylation of 3,4-dihydroxy-5-(all-trans-polyprenyl)benzoic acid into 4-hydroxy-3-methoxy-5-(all-trans-polyprenyl)benzoic acid. Also catalyzes the last step of ubiquinone biosynthesis by mediating methylation of 3-demethylubiquinone into ubiquinone. Also able to mediate the methylation of 3-demethylubiquinol into ubiquinol.</text>
</comment>
<comment type="similarity">
    <text evidence="5">Belongs to the class I-like SAM-binding methyltransferase superfamily. UbiG/COQ3 family.</text>
</comment>
<feature type="binding site" evidence="5">
    <location>
        <position position="95"/>
    </location>
    <ligand>
        <name>S-adenosyl-L-methionine</name>
        <dbReference type="ChEBI" id="CHEBI:59789"/>
    </ligand>
</feature>
<dbReference type="Gene3D" id="3.40.50.150">
    <property type="entry name" value="Vaccinia Virus protein VP39"/>
    <property type="match status" value="1"/>
</dbReference>
<keyword evidence="8" id="KW-1185">Reference proteome</keyword>
<dbReference type="EC" id="2.1.1.64" evidence="5"/>
<dbReference type="PANTHER" id="PTHR43464:SF19">
    <property type="entry name" value="UBIQUINONE BIOSYNTHESIS O-METHYLTRANSFERASE, MITOCHONDRIAL"/>
    <property type="match status" value="1"/>
</dbReference>
<keyword evidence="5" id="KW-0460">Magnesium</keyword>
<keyword evidence="5" id="KW-0999">Mitochondrion inner membrane</keyword>
<dbReference type="EC" id="2.1.1.-" evidence="5"/>
<gene>
    <name evidence="5 7" type="primary">COQ3</name>
    <name evidence="7" type="ORF">HK105_204401</name>
</gene>
<keyword evidence="3 5" id="KW-0831">Ubiquinone biosynthesis</keyword>
<protein>
    <recommendedName>
        <fullName evidence="5">Ubiquinone biosynthesis O-methyltransferase, mitochondrial</fullName>
    </recommendedName>
    <alternativeName>
        <fullName evidence="5">3-demethylubiquinol 3-O-methyltransferase</fullName>
        <ecNumber evidence="5">2.1.1.64</ecNumber>
    </alternativeName>
    <alternativeName>
        <fullName evidence="5">3-demethylubiquinone 3-O-methyltransferase</fullName>
        <ecNumber evidence="5">2.1.1.-</ecNumber>
    </alternativeName>
    <alternativeName>
        <fullName evidence="5">Polyprenyldihydroxybenzoate methyltransferase</fullName>
        <ecNumber evidence="5">2.1.1.114</ecNumber>
    </alternativeName>
</protein>
<evidence type="ECO:0000313" key="7">
    <source>
        <dbReference type="EMBL" id="KAL2915977.1"/>
    </source>
</evidence>
<dbReference type="HAMAP" id="MF_00472">
    <property type="entry name" value="UbiG"/>
    <property type="match status" value="1"/>
</dbReference>
<feature type="binding site" evidence="5">
    <location>
        <position position="206"/>
    </location>
    <ligand>
        <name>Mg(2+)</name>
        <dbReference type="ChEBI" id="CHEBI:18420"/>
    </ligand>
</feature>
<comment type="catalytic activity">
    <reaction evidence="5">
        <text>a 3,4-dihydroxy-5-(all-trans-polyprenyl)benzoate + S-adenosyl-L-methionine = a 4-hydroxy-3-methoxy-5-(all-trans-polyprenyl)benzoate + S-adenosyl-L-homocysteine + H(+)</text>
        <dbReference type="Rhea" id="RHEA:44452"/>
        <dbReference type="Rhea" id="RHEA-COMP:10930"/>
        <dbReference type="Rhea" id="RHEA-COMP:10931"/>
        <dbReference type="ChEBI" id="CHEBI:15378"/>
        <dbReference type="ChEBI" id="CHEBI:57856"/>
        <dbReference type="ChEBI" id="CHEBI:59789"/>
        <dbReference type="ChEBI" id="CHEBI:64694"/>
        <dbReference type="ChEBI" id="CHEBI:84443"/>
        <dbReference type="EC" id="2.1.1.114"/>
    </reaction>
</comment>
<sequence>MKRFLAKLPSTLLAPGACKGSAVRAAAAALARPHLAASCARGAFTPVASVHTQPAGQAAGSSVDADEIQRFSRTAAEWWDPHGQYELLHRMNPVRIKYVRDMLQQFGGPELARAEATTAAPFAGLRILDIGCGGGFVSEPLCRLGATVVGADASNENIQVATTHYRRDPALARGPGSIDYRHTTAESLVEQEEQFDVVVALEIIEHVNDPKQFVRTCSQLVKPEGMLIFSTINRTPASYLFTILLAEHLLRWVPVGTHTHDKYIMPEELELYLKMAGCQPLDVSGMGYNPLLKSWTLVSKSQPGNLEMNYILAARKSIL</sequence>
<dbReference type="EC" id="2.1.1.114" evidence="5"/>
<keyword evidence="2 5" id="KW-0808">Transferase</keyword>
<reference evidence="7 8" key="1">
    <citation type="submission" date="2023-09" db="EMBL/GenBank/DDBJ databases">
        <title>Pangenome analysis of Batrachochytrium dendrobatidis and related Chytrids.</title>
        <authorList>
            <person name="Yacoub M.N."/>
            <person name="Stajich J.E."/>
            <person name="James T.Y."/>
        </authorList>
    </citation>
    <scope>NUCLEOTIDE SEQUENCE [LARGE SCALE GENOMIC DNA]</scope>
    <source>
        <strain evidence="7 8">JEL0888</strain>
    </source>
</reference>
<comment type="catalytic activity">
    <reaction evidence="5">
        <text>a 3-demethylubiquinol + S-adenosyl-L-methionine = a ubiquinol + S-adenosyl-L-homocysteine + H(+)</text>
        <dbReference type="Rhea" id="RHEA:44380"/>
        <dbReference type="Rhea" id="RHEA-COMP:9566"/>
        <dbReference type="Rhea" id="RHEA-COMP:10914"/>
        <dbReference type="ChEBI" id="CHEBI:15378"/>
        <dbReference type="ChEBI" id="CHEBI:17976"/>
        <dbReference type="ChEBI" id="CHEBI:57856"/>
        <dbReference type="ChEBI" id="CHEBI:59789"/>
        <dbReference type="ChEBI" id="CHEBI:84422"/>
        <dbReference type="EC" id="2.1.1.64"/>
    </reaction>
</comment>
<comment type="cofactor">
    <cofactor evidence="5">
        <name>Mg(2+)</name>
        <dbReference type="ChEBI" id="CHEBI:18420"/>
    </cofactor>
</comment>
<dbReference type="InterPro" id="IPR010233">
    <property type="entry name" value="UbiG_MeTrfase"/>
</dbReference>
<feature type="binding site" evidence="5">
    <location>
        <position position="205"/>
    </location>
    <ligand>
        <name>Mg(2+)</name>
        <dbReference type="ChEBI" id="CHEBI:18420"/>
    </ligand>
</feature>
<feature type="binding site" evidence="5">
    <location>
        <position position="201"/>
    </location>
    <ligand>
        <name>S-adenosyl-L-methionine</name>
        <dbReference type="ChEBI" id="CHEBI:59789"/>
    </ligand>
</feature>
<keyword evidence="1 5" id="KW-0489">Methyltransferase</keyword>
<comment type="pathway">
    <text evidence="5">Cofactor biosynthesis; ubiquinone biosynthesis.</text>
</comment>
<evidence type="ECO:0000256" key="5">
    <source>
        <dbReference type="HAMAP-Rule" id="MF_03190"/>
    </source>
</evidence>
<comment type="catalytic activity">
    <reaction evidence="5">
        <text>a 3-demethylubiquinone + S-adenosyl-L-methionine = a ubiquinone + S-adenosyl-L-homocysteine</text>
        <dbReference type="Rhea" id="RHEA:81215"/>
        <dbReference type="Rhea" id="RHEA-COMP:9565"/>
        <dbReference type="Rhea" id="RHEA-COMP:19654"/>
        <dbReference type="ChEBI" id="CHEBI:16389"/>
        <dbReference type="ChEBI" id="CHEBI:57856"/>
        <dbReference type="ChEBI" id="CHEBI:59789"/>
        <dbReference type="ChEBI" id="CHEBI:231825"/>
    </reaction>
</comment>
<evidence type="ECO:0000256" key="3">
    <source>
        <dbReference type="ARBA" id="ARBA00022688"/>
    </source>
</evidence>
<dbReference type="GO" id="GO:0008168">
    <property type="term" value="F:methyltransferase activity"/>
    <property type="evidence" value="ECO:0007669"/>
    <property type="project" value="UniProtKB-KW"/>
</dbReference>
<evidence type="ECO:0000256" key="1">
    <source>
        <dbReference type="ARBA" id="ARBA00022603"/>
    </source>
</evidence>
<organism evidence="7 8">
    <name type="scientific">Polyrhizophydium stewartii</name>
    <dbReference type="NCBI Taxonomy" id="2732419"/>
    <lineage>
        <taxon>Eukaryota</taxon>
        <taxon>Fungi</taxon>
        <taxon>Fungi incertae sedis</taxon>
        <taxon>Chytridiomycota</taxon>
        <taxon>Chytridiomycota incertae sedis</taxon>
        <taxon>Chytridiomycetes</taxon>
        <taxon>Rhizophydiales</taxon>
        <taxon>Rhizophydiales incertae sedis</taxon>
        <taxon>Polyrhizophydium</taxon>
    </lineage>
</organism>
<evidence type="ECO:0000313" key="8">
    <source>
        <dbReference type="Proteomes" id="UP001527925"/>
    </source>
</evidence>
<feature type="domain" description="Methyltransferase type 11" evidence="6">
    <location>
        <begin position="128"/>
        <end position="229"/>
    </location>
</feature>
<comment type="caution">
    <text evidence="7">The sequence shown here is derived from an EMBL/GenBank/DDBJ whole genome shotgun (WGS) entry which is preliminary data.</text>
</comment>
<proteinExistence type="inferred from homology"/>
<dbReference type="Pfam" id="PF08241">
    <property type="entry name" value="Methyltransf_11"/>
    <property type="match status" value="1"/>
</dbReference>
<feature type="binding site" evidence="5">
    <location>
        <position position="152"/>
    </location>
    <ligand>
        <name>S-adenosyl-L-methionine</name>
        <dbReference type="ChEBI" id="CHEBI:59789"/>
    </ligand>
</feature>